<comment type="caution">
    <text evidence="6">The sequence shown here is derived from an EMBL/GenBank/DDBJ whole genome shotgun (WGS) entry which is preliminary data.</text>
</comment>
<keyword evidence="1" id="KW-0285">Flavoprotein</keyword>
<dbReference type="PANTHER" id="PTHR23026:SF90">
    <property type="entry name" value="IODOTYROSINE DEIODINASE 1"/>
    <property type="match status" value="1"/>
</dbReference>
<feature type="region of interest" description="Disordered" evidence="4">
    <location>
        <begin position="211"/>
        <end position="234"/>
    </location>
</feature>
<feature type="domain" description="Nitroreductase" evidence="5">
    <location>
        <begin position="10"/>
        <end position="178"/>
    </location>
</feature>
<dbReference type="Pfam" id="PF00881">
    <property type="entry name" value="Nitroreductase"/>
    <property type="match status" value="1"/>
</dbReference>
<evidence type="ECO:0000256" key="3">
    <source>
        <dbReference type="ARBA" id="ARBA00023002"/>
    </source>
</evidence>
<gene>
    <name evidence="6" type="ORF">AB0I59_03535</name>
</gene>
<dbReference type="Gene3D" id="3.40.109.10">
    <property type="entry name" value="NADH Oxidase"/>
    <property type="match status" value="1"/>
</dbReference>
<dbReference type="InterPro" id="IPR029479">
    <property type="entry name" value="Nitroreductase"/>
</dbReference>
<keyword evidence="3" id="KW-0560">Oxidoreductase</keyword>
<dbReference type="RefSeq" id="WP_061257347.1">
    <property type="nucleotide sequence ID" value="NZ_JBFALK010000002.1"/>
</dbReference>
<dbReference type="PANTHER" id="PTHR23026">
    <property type="entry name" value="NADPH NITROREDUCTASE"/>
    <property type="match status" value="1"/>
</dbReference>
<keyword evidence="2" id="KW-0288">FMN</keyword>
<evidence type="ECO:0000313" key="6">
    <source>
        <dbReference type="EMBL" id="MEV0967682.1"/>
    </source>
</evidence>
<proteinExistence type="predicted"/>
<dbReference type="SUPFAM" id="SSF55469">
    <property type="entry name" value="FMN-dependent nitroreductase-like"/>
    <property type="match status" value="1"/>
</dbReference>
<evidence type="ECO:0000259" key="5">
    <source>
        <dbReference type="Pfam" id="PF00881"/>
    </source>
</evidence>
<protein>
    <submittedName>
        <fullName evidence="6">Nitroreductase family protein</fullName>
    </submittedName>
</protein>
<reference evidence="6 7" key="1">
    <citation type="submission" date="2024-06" db="EMBL/GenBank/DDBJ databases">
        <title>The Natural Products Discovery Center: Release of the First 8490 Sequenced Strains for Exploring Actinobacteria Biosynthetic Diversity.</title>
        <authorList>
            <person name="Kalkreuter E."/>
            <person name="Kautsar S.A."/>
            <person name="Yang D."/>
            <person name="Bader C.D."/>
            <person name="Teijaro C.N."/>
            <person name="Fluegel L."/>
            <person name="Davis C.M."/>
            <person name="Simpson J.R."/>
            <person name="Lauterbach L."/>
            <person name="Steele A.D."/>
            <person name="Gui C."/>
            <person name="Meng S."/>
            <person name="Li G."/>
            <person name="Viehrig K."/>
            <person name="Ye F."/>
            <person name="Su P."/>
            <person name="Kiefer A.F."/>
            <person name="Nichols A."/>
            <person name="Cepeda A.J."/>
            <person name="Yan W."/>
            <person name="Fan B."/>
            <person name="Jiang Y."/>
            <person name="Adhikari A."/>
            <person name="Zheng C.-J."/>
            <person name="Schuster L."/>
            <person name="Cowan T.M."/>
            <person name="Smanski M.J."/>
            <person name="Chevrette M.G."/>
            <person name="De Carvalho L.P.S."/>
            <person name="Shen B."/>
        </authorList>
    </citation>
    <scope>NUCLEOTIDE SEQUENCE [LARGE SCALE GENOMIC DNA]</scope>
    <source>
        <strain evidence="6 7">NPDC050100</strain>
    </source>
</reference>
<evidence type="ECO:0000256" key="4">
    <source>
        <dbReference type="SAM" id="MobiDB-lite"/>
    </source>
</evidence>
<sequence>MDVFEALYTTRAMRRVRPDPIPMEVQERIMDAAVRGPSGGNTQGWRFLLVDDPDVKARLGPLYRDALAVLFEGHYRPMRERAEASGDTATLNVLKSAKHLADHFEGYPLLLFAFTRNDPGGGSIFPSVWNAQLAARAFGVGSALTTVLGLFHGAEAMRVLGVPEDKGWALACTVTFGYPTGRWGVAPRRPVHEVSYRNRWGEPVGFEVSEPLWNYPEPAPEGAQESPKDGSTAT</sequence>
<dbReference type="CDD" id="cd02062">
    <property type="entry name" value="Nitro_FMN_reductase"/>
    <property type="match status" value="1"/>
</dbReference>
<keyword evidence="7" id="KW-1185">Reference proteome</keyword>
<dbReference type="EMBL" id="JBFALK010000002">
    <property type="protein sequence ID" value="MEV0967682.1"/>
    <property type="molecule type" value="Genomic_DNA"/>
</dbReference>
<evidence type="ECO:0000256" key="1">
    <source>
        <dbReference type="ARBA" id="ARBA00022630"/>
    </source>
</evidence>
<name>A0ABV3G7V9_MICGL</name>
<dbReference type="Proteomes" id="UP001551675">
    <property type="component" value="Unassembled WGS sequence"/>
</dbReference>
<evidence type="ECO:0000256" key="2">
    <source>
        <dbReference type="ARBA" id="ARBA00022643"/>
    </source>
</evidence>
<evidence type="ECO:0000313" key="7">
    <source>
        <dbReference type="Proteomes" id="UP001551675"/>
    </source>
</evidence>
<accession>A0ABV3G7V9</accession>
<organism evidence="6 7">
    <name type="scientific">Microtetraspora glauca</name>
    <dbReference type="NCBI Taxonomy" id="1996"/>
    <lineage>
        <taxon>Bacteria</taxon>
        <taxon>Bacillati</taxon>
        <taxon>Actinomycetota</taxon>
        <taxon>Actinomycetes</taxon>
        <taxon>Streptosporangiales</taxon>
        <taxon>Streptosporangiaceae</taxon>
        <taxon>Microtetraspora</taxon>
    </lineage>
</organism>
<dbReference type="InterPro" id="IPR000415">
    <property type="entry name" value="Nitroreductase-like"/>
</dbReference>
<dbReference type="InterPro" id="IPR050627">
    <property type="entry name" value="Nitroreductase/BluB"/>
</dbReference>